<evidence type="ECO:0000313" key="2">
    <source>
        <dbReference type="EMBL" id="GAH42607.1"/>
    </source>
</evidence>
<feature type="region of interest" description="Disordered" evidence="1">
    <location>
        <begin position="1"/>
        <end position="39"/>
    </location>
</feature>
<sequence>MLEGEVIASQAAEEFSGCNDGSTAHSSGKHENAGTELPPISAQLGERIKFNQHVQGDNTLEQPNPEV</sequence>
<reference evidence="2" key="1">
    <citation type="journal article" date="2014" name="Front. Microbiol.">
        <title>High frequency of phylogenetically diverse reductive dehalogenase-homologous genes in deep subseafloor sedimentary metagenomes.</title>
        <authorList>
            <person name="Kawai M."/>
            <person name="Futagami T."/>
            <person name="Toyoda A."/>
            <person name="Takaki Y."/>
            <person name="Nishi S."/>
            <person name="Hori S."/>
            <person name="Arai W."/>
            <person name="Tsubouchi T."/>
            <person name="Morono Y."/>
            <person name="Uchiyama I."/>
            <person name="Ito T."/>
            <person name="Fujiyama A."/>
            <person name="Inagaki F."/>
            <person name="Takami H."/>
        </authorList>
    </citation>
    <scope>NUCLEOTIDE SEQUENCE</scope>
    <source>
        <strain evidence="2">Expedition CK06-06</strain>
    </source>
</reference>
<dbReference type="EMBL" id="BARU01008544">
    <property type="protein sequence ID" value="GAH42607.1"/>
    <property type="molecule type" value="Genomic_DNA"/>
</dbReference>
<organism evidence="2">
    <name type="scientific">marine sediment metagenome</name>
    <dbReference type="NCBI Taxonomy" id="412755"/>
    <lineage>
        <taxon>unclassified sequences</taxon>
        <taxon>metagenomes</taxon>
        <taxon>ecological metagenomes</taxon>
    </lineage>
</organism>
<dbReference type="AlphaFoldDB" id="X1FCC2"/>
<evidence type="ECO:0000256" key="1">
    <source>
        <dbReference type="SAM" id="MobiDB-lite"/>
    </source>
</evidence>
<proteinExistence type="predicted"/>
<name>X1FCC2_9ZZZZ</name>
<accession>X1FCC2</accession>
<protein>
    <submittedName>
        <fullName evidence="2">Uncharacterized protein</fullName>
    </submittedName>
</protein>
<comment type="caution">
    <text evidence="2">The sequence shown here is derived from an EMBL/GenBank/DDBJ whole genome shotgun (WGS) entry which is preliminary data.</text>
</comment>
<gene>
    <name evidence="2" type="ORF">S03H2_16690</name>
</gene>